<evidence type="ECO:0000256" key="2">
    <source>
        <dbReference type="ARBA" id="ARBA00011814"/>
    </source>
</evidence>
<comment type="function">
    <text evidence="3">Required for the function of coenzyme Q in the respiratory chain. May serve as a chaperone or may be involved in the transport of Q6 from its site of synthesis to the catalytic sites of the respiratory complexes.</text>
</comment>
<feature type="domain" description="Coenzyme Q-binding protein COQ10 START" evidence="4">
    <location>
        <begin position="68"/>
        <end position="196"/>
    </location>
</feature>
<dbReference type="GO" id="GO:0048039">
    <property type="term" value="F:ubiquinone binding"/>
    <property type="evidence" value="ECO:0007669"/>
    <property type="project" value="InterPro"/>
</dbReference>
<dbReference type="InterPro" id="IPR005031">
    <property type="entry name" value="COQ10_START"/>
</dbReference>
<reference evidence="5" key="2">
    <citation type="submission" date="2014-06" db="EMBL/GenBank/DDBJ databases">
        <title>The complete genome of Blastobotrys (Arxula) adeninivorans LS3 - a yeast of biotechnological interest.</title>
        <authorList>
            <person name="Kunze G."/>
            <person name="Gaillardin C."/>
            <person name="Czernicka M."/>
            <person name="Durrens P."/>
            <person name="Martin T."/>
            <person name="Boer E."/>
            <person name="Gabaldon T."/>
            <person name="Cruz J."/>
            <person name="Talla E."/>
            <person name="Marck C."/>
            <person name="Goffeau A."/>
            <person name="Barbe V."/>
            <person name="Baret P."/>
            <person name="Baronian K."/>
            <person name="Beier S."/>
            <person name="Bleykasten C."/>
            <person name="Bode R."/>
            <person name="Casaregola S."/>
            <person name="Despons L."/>
            <person name="Fairhead C."/>
            <person name="Giersberg M."/>
            <person name="Gierski P."/>
            <person name="Hahnel U."/>
            <person name="Hartmann A."/>
            <person name="Jankowska D."/>
            <person name="Jubin C."/>
            <person name="Jung P."/>
            <person name="Lafontaine I."/>
            <person name="Leh-Louis V."/>
            <person name="Lemaire M."/>
            <person name="Marcet-Houben M."/>
            <person name="Mascher M."/>
            <person name="Morel G."/>
            <person name="Richard G.-F."/>
            <person name="Riechen J."/>
            <person name="Sacerdot C."/>
            <person name="Sarkar A."/>
            <person name="Savel G."/>
            <person name="Schacherer J."/>
            <person name="Sherman D."/>
            <person name="Straub M.-L."/>
            <person name="Stein N."/>
            <person name="Thierry A."/>
            <person name="Trautwein-Schult A."/>
            <person name="Westhof E."/>
            <person name="Worch S."/>
            <person name="Dujon B."/>
            <person name="Souciet J.-L."/>
            <person name="Wincker P."/>
            <person name="Scholz U."/>
            <person name="Neuveglise N."/>
        </authorList>
    </citation>
    <scope>NUCLEOTIDE SEQUENCE</scope>
    <source>
        <strain evidence="5">LS3</strain>
    </source>
</reference>
<sequence length="208" mass="23276">MFSICRPPHQISLMIPRGPVVVRVGLGARFSAQRRLGALVAPGVQGGRTFFSTPEPEVQTFKIRKMLGYSPELMYKVISEVEMYSMFVPYCTKCEVAKRDPGTGLPDVVRLHVGWNQFTESFESKVKFDDSTVTAEAHDTHIFDTLYTKWAVSSIKGQESKCLVDFTLKFAFKNPIYGMAAKSFGPSISTTMVKAFQERAANLTNLEK</sequence>
<comment type="subunit">
    <text evidence="2">Interacts with coenzyme Q.</text>
</comment>
<proteinExistence type="inferred from homology"/>
<dbReference type="EMBL" id="HG937693">
    <property type="protein sequence ID" value="CDP34710.1"/>
    <property type="molecule type" value="Genomic_DNA"/>
</dbReference>
<name>A0A060T0W1_BLAAD</name>
<protein>
    <submittedName>
        <fullName evidence="5">ARAD1C18744p</fullName>
    </submittedName>
</protein>
<dbReference type="GO" id="GO:0045333">
    <property type="term" value="P:cellular respiration"/>
    <property type="evidence" value="ECO:0007669"/>
    <property type="project" value="InterPro"/>
</dbReference>
<dbReference type="GO" id="GO:0005739">
    <property type="term" value="C:mitochondrion"/>
    <property type="evidence" value="ECO:0007669"/>
    <property type="project" value="TreeGrafter"/>
</dbReference>
<dbReference type="PANTHER" id="PTHR12901:SF10">
    <property type="entry name" value="COENZYME Q-BINDING PROTEIN COQ10, MITOCHONDRIAL"/>
    <property type="match status" value="1"/>
</dbReference>
<dbReference type="CDD" id="cd07813">
    <property type="entry name" value="COQ10p_like"/>
    <property type="match status" value="1"/>
</dbReference>
<dbReference type="InterPro" id="IPR023393">
    <property type="entry name" value="START-like_dom_sf"/>
</dbReference>
<reference evidence="5" key="1">
    <citation type="submission" date="2014-02" db="EMBL/GenBank/DDBJ databases">
        <authorList>
            <person name="Genoscope - CEA"/>
        </authorList>
    </citation>
    <scope>NUCLEOTIDE SEQUENCE</scope>
    <source>
        <strain evidence="5">LS3</strain>
    </source>
</reference>
<dbReference type="PhylomeDB" id="A0A060T0W1"/>
<gene>
    <name evidence="5" type="ORF">GNLVRS02_ARAD1C18744g</name>
</gene>
<dbReference type="PANTHER" id="PTHR12901">
    <property type="entry name" value="SPERM PROTEIN HOMOLOG"/>
    <property type="match status" value="1"/>
</dbReference>
<dbReference type="AlphaFoldDB" id="A0A060T0W1"/>
<accession>A0A060T0W1</accession>
<dbReference type="SUPFAM" id="SSF55961">
    <property type="entry name" value="Bet v1-like"/>
    <property type="match status" value="1"/>
</dbReference>
<comment type="similarity">
    <text evidence="1">Belongs to the COQ10 family.</text>
</comment>
<dbReference type="Pfam" id="PF03364">
    <property type="entry name" value="Polyketide_cyc"/>
    <property type="match status" value="1"/>
</dbReference>
<organism evidence="5">
    <name type="scientific">Blastobotrys adeninivorans</name>
    <name type="common">Yeast</name>
    <name type="synonym">Arxula adeninivorans</name>
    <dbReference type="NCBI Taxonomy" id="409370"/>
    <lineage>
        <taxon>Eukaryota</taxon>
        <taxon>Fungi</taxon>
        <taxon>Dikarya</taxon>
        <taxon>Ascomycota</taxon>
        <taxon>Saccharomycotina</taxon>
        <taxon>Dipodascomycetes</taxon>
        <taxon>Dipodascales</taxon>
        <taxon>Trichomonascaceae</taxon>
        <taxon>Blastobotrys</taxon>
    </lineage>
</organism>
<dbReference type="InterPro" id="IPR044996">
    <property type="entry name" value="COQ10-like"/>
</dbReference>
<dbReference type="Gene3D" id="3.30.530.20">
    <property type="match status" value="1"/>
</dbReference>
<evidence type="ECO:0000256" key="3">
    <source>
        <dbReference type="ARBA" id="ARBA00024947"/>
    </source>
</evidence>
<evidence type="ECO:0000313" key="5">
    <source>
        <dbReference type="EMBL" id="CDP34710.1"/>
    </source>
</evidence>
<evidence type="ECO:0000256" key="1">
    <source>
        <dbReference type="ARBA" id="ARBA00006885"/>
    </source>
</evidence>
<evidence type="ECO:0000259" key="4">
    <source>
        <dbReference type="Pfam" id="PF03364"/>
    </source>
</evidence>